<name>A0A1G2L552_9BACT</name>
<accession>A0A1G2L552</accession>
<evidence type="ECO:0000313" key="2">
    <source>
        <dbReference type="EMBL" id="OHA06807.1"/>
    </source>
</evidence>
<proteinExistence type="predicted"/>
<dbReference type="Pfam" id="PF00596">
    <property type="entry name" value="Aldolase_II"/>
    <property type="match status" value="1"/>
</dbReference>
<dbReference type="Proteomes" id="UP000177982">
    <property type="component" value="Unassembled WGS sequence"/>
</dbReference>
<feature type="domain" description="Class II aldolase/adducin N-terminal" evidence="1">
    <location>
        <begin position="206"/>
        <end position="282"/>
    </location>
</feature>
<dbReference type="Gene3D" id="3.40.225.10">
    <property type="entry name" value="Class II aldolase/adducin N-terminal domain"/>
    <property type="match status" value="1"/>
</dbReference>
<dbReference type="SUPFAM" id="SSF53639">
    <property type="entry name" value="AraD/HMP-PK domain-like"/>
    <property type="match status" value="1"/>
</dbReference>
<dbReference type="AlphaFoldDB" id="A0A1G2L552"/>
<dbReference type="InterPro" id="IPR001303">
    <property type="entry name" value="Aldolase_II/adducin_N"/>
</dbReference>
<evidence type="ECO:0000259" key="1">
    <source>
        <dbReference type="Pfam" id="PF00596"/>
    </source>
</evidence>
<reference evidence="2 3" key="1">
    <citation type="journal article" date="2016" name="Nat. Commun.">
        <title>Thousands of microbial genomes shed light on interconnected biogeochemical processes in an aquifer system.</title>
        <authorList>
            <person name="Anantharaman K."/>
            <person name="Brown C.T."/>
            <person name="Hug L.A."/>
            <person name="Sharon I."/>
            <person name="Castelle C.J."/>
            <person name="Probst A.J."/>
            <person name="Thomas B.C."/>
            <person name="Singh A."/>
            <person name="Wilkins M.J."/>
            <person name="Karaoz U."/>
            <person name="Brodie E.L."/>
            <person name="Williams K.H."/>
            <person name="Hubbard S.S."/>
            <person name="Banfield J.F."/>
        </authorList>
    </citation>
    <scope>NUCLEOTIDE SEQUENCE [LARGE SCALE GENOMIC DNA]</scope>
</reference>
<protein>
    <recommendedName>
        <fullName evidence="1">Class II aldolase/adducin N-terminal domain-containing protein</fullName>
    </recommendedName>
</protein>
<evidence type="ECO:0000313" key="3">
    <source>
        <dbReference type="Proteomes" id="UP000177982"/>
    </source>
</evidence>
<gene>
    <name evidence="2" type="ORF">A2934_03855</name>
</gene>
<sequence length="364" mass="40847">MMKKKIFRIAVVGGDWGKGGGRPSSYIGKLAGALSGFGNELEVHNGGRYPQLAELLDGRLAGSDAIVWMANVPNELPKIRDVKIAYPHTLFVSSKRNNSEYTFQALINRALLQKANLCIDFRRNGGVVSGRLFDPLGVVWQDYTSDIPILAHALSGRLHELKLFTRERSEKLEGTAGPVPPQPEFFALVKDYGKIFHSLVMPEEGVTRFLGNASFRGKDGRIYVSRRNVDKRTIHESSFVEVEYRGDGMVYYFGDHKPSVDSPIQVRLYRELPNINFMLHAHVYLENTPMTKYPVPCGALEEVKEVLSLISDTNVGFARVNLMGHGCIVFANRASKLEHLRFVARPMPEFMHGARQDRTTNKLV</sequence>
<organism evidence="2 3">
    <name type="scientific">Candidatus Sungbacteria bacterium RIFCSPLOWO2_01_FULL_47_10</name>
    <dbReference type="NCBI Taxonomy" id="1802276"/>
    <lineage>
        <taxon>Bacteria</taxon>
        <taxon>Candidatus Sungiibacteriota</taxon>
    </lineage>
</organism>
<dbReference type="InterPro" id="IPR036409">
    <property type="entry name" value="Aldolase_II/adducin_N_sf"/>
</dbReference>
<dbReference type="EMBL" id="MHQO01000023">
    <property type="protein sequence ID" value="OHA06807.1"/>
    <property type="molecule type" value="Genomic_DNA"/>
</dbReference>
<comment type="caution">
    <text evidence="2">The sequence shown here is derived from an EMBL/GenBank/DDBJ whole genome shotgun (WGS) entry which is preliminary data.</text>
</comment>